<dbReference type="GO" id="GO:0016717">
    <property type="term" value="F:oxidoreductase activity, acting on paired donors, with oxidation of a pair of donors resulting in the reduction of molecular oxygen to two molecules of water"/>
    <property type="evidence" value="ECO:0007669"/>
    <property type="project" value="InterPro"/>
</dbReference>
<comment type="cofactor">
    <cofactor evidence="11">
        <name>Fe(2+)</name>
        <dbReference type="ChEBI" id="CHEBI:29033"/>
    </cofactor>
</comment>
<evidence type="ECO:0000256" key="1">
    <source>
        <dbReference type="ARBA" id="ARBA00004141"/>
    </source>
</evidence>
<organism evidence="15 16">
    <name type="scientific">Mikania micrantha</name>
    <name type="common">bitter vine</name>
    <dbReference type="NCBI Taxonomy" id="192012"/>
    <lineage>
        <taxon>Eukaryota</taxon>
        <taxon>Viridiplantae</taxon>
        <taxon>Streptophyta</taxon>
        <taxon>Embryophyta</taxon>
        <taxon>Tracheophyta</taxon>
        <taxon>Spermatophyta</taxon>
        <taxon>Magnoliopsida</taxon>
        <taxon>eudicotyledons</taxon>
        <taxon>Gunneridae</taxon>
        <taxon>Pentapetalae</taxon>
        <taxon>asterids</taxon>
        <taxon>campanulids</taxon>
        <taxon>Asterales</taxon>
        <taxon>Asteraceae</taxon>
        <taxon>Asteroideae</taxon>
        <taxon>Heliantheae alliance</taxon>
        <taxon>Eupatorieae</taxon>
        <taxon>Mikania</taxon>
    </lineage>
</organism>
<evidence type="ECO:0000256" key="2">
    <source>
        <dbReference type="ARBA" id="ARBA00005189"/>
    </source>
</evidence>
<dbReference type="InterPro" id="IPR005804">
    <property type="entry name" value="FA_desaturase_dom"/>
</dbReference>
<proteinExistence type="inferred from homology"/>
<dbReference type="PANTHER" id="PTHR11351:SF75">
    <property type="entry name" value="ACYL-COA DESATURASE"/>
    <property type="match status" value="1"/>
</dbReference>
<keyword evidence="8" id="KW-0408">Iron</keyword>
<keyword evidence="7 11" id="KW-0560">Oxidoreductase</keyword>
<keyword evidence="10 13" id="KW-0472">Membrane</keyword>
<dbReference type="CDD" id="cd03505">
    <property type="entry name" value="Delta9-FADS-like"/>
    <property type="match status" value="1"/>
</dbReference>
<evidence type="ECO:0000256" key="11">
    <source>
        <dbReference type="RuleBase" id="RU000581"/>
    </source>
</evidence>
<keyword evidence="11" id="KW-0275">Fatty acid biosynthesis</keyword>
<keyword evidence="16" id="KW-1185">Reference proteome</keyword>
<comment type="similarity">
    <text evidence="3 11">Belongs to the fatty acid desaturase type 1 family.</text>
</comment>
<keyword evidence="5" id="KW-0276">Fatty acid metabolism</keyword>
<feature type="domain" description="Fatty acid desaturase" evidence="14">
    <location>
        <begin position="147"/>
        <end position="360"/>
    </location>
</feature>
<keyword evidence="4 11" id="KW-0812">Transmembrane</keyword>
<comment type="domain">
    <text evidence="11">The histidine box domains are involved in binding the catalytic metal ions.</text>
</comment>
<evidence type="ECO:0000256" key="7">
    <source>
        <dbReference type="ARBA" id="ARBA00023002"/>
    </source>
</evidence>
<dbReference type="GO" id="GO:0005789">
    <property type="term" value="C:endoplasmic reticulum membrane"/>
    <property type="evidence" value="ECO:0007669"/>
    <property type="project" value="TreeGrafter"/>
</dbReference>
<evidence type="ECO:0000256" key="3">
    <source>
        <dbReference type="ARBA" id="ARBA00009295"/>
    </source>
</evidence>
<feature type="transmembrane region" description="Helical" evidence="13">
    <location>
        <begin position="125"/>
        <end position="151"/>
    </location>
</feature>
<evidence type="ECO:0000313" key="15">
    <source>
        <dbReference type="EMBL" id="KAD6118713.1"/>
    </source>
</evidence>
<comment type="caution">
    <text evidence="15">The sequence shown here is derived from an EMBL/GenBank/DDBJ whole genome shotgun (WGS) entry which is preliminary data.</text>
</comment>
<dbReference type="OrthoDB" id="10260134at2759"/>
<comment type="subcellular location">
    <subcellularLocation>
        <location evidence="1">Membrane</location>
        <topology evidence="1">Multi-pass membrane protein</topology>
    </subcellularLocation>
</comment>
<feature type="compositionally biased region" description="Polar residues" evidence="12">
    <location>
        <begin position="27"/>
        <end position="49"/>
    </location>
</feature>
<keyword evidence="9" id="KW-0443">Lipid metabolism</keyword>
<evidence type="ECO:0000256" key="8">
    <source>
        <dbReference type="ARBA" id="ARBA00023004"/>
    </source>
</evidence>
<dbReference type="InterPro" id="IPR015876">
    <property type="entry name" value="Acyl-CoA_DS"/>
</dbReference>
<dbReference type="AlphaFoldDB" id="A0A5N6P9K0"/>
<evidence type="ECO:0000256" key="4">
    <source>
        <dbReference type="ARBA" id="ARBA00022692"/>
    </source>
</evidence>
<feature type="transmembrane region" description="Helical" evidence="13">
    <location>
        <begin position="265"/>
        <end position="285"/>
    </location>
</feature>
<name>A0A5N6P9K0_9ASTR</name>
<accession>A0A5N6P9K0</accession>
<feature type="region of interest" description="Disordered" evidence="12">
    <location>
        <begin position="26"/>
        <end position="49"/>
    </location>
</feature>
<evidence type="ECO:0000256" key="5">
    <source>
        <dbReference type="ARBA" id="ARBA00022832"/>
    </source>
</evidence>
<keyword evidence="11" id="KW-0444">Lipid biosynthesis</keyword>
<reference evidence="15 16" key="1">
    <citation type="submission" date="2019-05" db="EMBL/GenBank/DDBJ databases">
        <title>Mikania micrantha, genome provides insights into the molecular mechanism of rapid growth.</title>
        <authorList>
            <person name="Liu B."/>
        </authorList>
    </citation>
    <scope>NUCLEOTIDE SEQUENCE [LARGE SCALE GENOMIC DNA]</scope>
    <source>
        <strain evidence="15">NLD-2019</strain>
        <tissue evidence="15">Leaf</tissue>
    </source>
</reference>
<dbReference type="PANTHER" id="PTHR11351">
    <property type="entry name" value="ACYL-COA DESATURASE"/>
    <property type="match status" value="1"/>
</dbReference>
<sequence>MSLPLNPSAFPIVTNTKCRIRHVVAGSSGNNISPQNTRTSSTNSIVTSPTKQVVPKTSANQNTTPNHVTKAASAAVAVPADTVEAATIETEKVAPIETSNKLELQRMRNGGFWNRKWHMMDVTHLLLTVGAHGLALSAPFVFNAGAVWVAFVLSLMTGISKTLGYHRLLSHKSFKLPKWLEYCFTYCGCHFGQRDPIFWVSVHKNHHKYTDQERDPHSPREGFWFSHFGWYYYHEYLAMKPEIGVYSNVPELKAQWFYRFLHDTYVWHIIGLGVLLYFVGGYPYLAWGMGARMVMANHFSFLVSPVCHLWGGRPYNTSDTSTNNGILALLTFGEGWHNNHHAIPKSARHGLEWWQFDSTWGVIKFLEMVGLATDVYIPTEADKKRTKLSLLTNAASI</sequence>
<dbReference type="PRINTS" id="PR00075">
    <property type="entry name" value="FACDDSATRASE"/>
</dbReference>
<evidence type="ECO:0000256" key="9">
    <source>
        <dbReference type="ARBA" id="ARBA00023098"/>
    </source>
</evidence>
<dbReference type="EMBL" id="SZYD01000005">
    <property type="protein sequence ID" value="KAD6118713.1"/>
    <property type="molecule type" value="Genomic_DNA"/>
</dbReference>
<gene>
    <name evidence="15" type="ORF">E3N88_09984</name>
</gene>
<dbReference type="GO" id="GO:0042761">
    <property type="term" value="P:very long-chain fatty acid biosynthetic process"/>
    <property type="evidence" value="ECO:0007669"/>
    <property type="project" value="TreeGrafter"/>
</dbReference>
<comment type="pathway">
    <text evidence="2">Lipid metabolism.</text>
</comment>
<dbReference type="Proteomes" id="UP000326396">
    <property type="component" value="Linkage Group LG13"/>
</dbReference>
<evidence type="ECO:0000256" key="13">
    <source>
        <dbReference type="SAM" id="Phobius"/>
    </source>
</evidence>
<protein>
    <recommendedName>
        <fullName evidence="14">Fatty acid desaturase domain-containing protein</fullName>
    </recommendedName>
</protein>
<evidence type="ECO:0000259" key="14">
    <source>
        <dbReference type="Pfam" id="PF00487"/>
    </source>
</evidence>
<evidence type="ECO:0000256" key="12">
    <source>
        <dbReference type="SAM" id="MobiDB-lite"/>
    </source>
</evidence>
<evidence type="ECO:0000256" key="10">
    <source>
        <dbReference type="ARBA" id="ARBA00023136"/>
    </source>
</evidence>
<dbReference type="Pfam" id="PF00487">
    <property type="entry name" value="FA_desaturase"/>
    <property type="match status" value="1"/>
</dbReference>
<keyword evidence="6 13" id="KW-1133">Transmembrane helix</keyword>
<evidence type="ECO:0000313" key="16">
    <source>
        <dbReference type="Proteomes" id="UP000326396"/>
    </source>
</evidence>
<evidence type="ECO:0000256" key="6">
    <source>
        <dbReference type="ARBA" id="ARBA00022989"/>
    </source>
</evidence>